<dbReference type="Pfam" id="PF13176">
    <property type="entry name" value="TPR_7"/>
    <property type="match status" value="1"/>
</dbReference>
<evidence type="ECO:0000256" key="3">
    <source>
        <dbReference type="PROSITE-ProRule" id="PRU00339"/>
    </source>
</evidence>
<comment type="caution">
    <text evidence="4">The sequence shown here is derived from an EMBL/GenBank/DDBJ whole genome shotgun (WGS) entry which is preliminary data.</text>
</comment>
<dbReference type="InterPro" id="IPR029063">
    <property type="entry name" value="SAM-dependent_MTases_sf"/>
</dbReference>
<name>A0ABT1TIP9_9GAMM</name>
<dbReference type="InterPro" id="IPR019734">
    <property type="entry name" value="TPR_rpt"/>
</dbReference>
<dbReference type="Pfam" id="PF13424">
    <property type="entry name" value="TPR_12"/>
    <property type="match status" value="1"/>
</dbReference>
<reference evidence="4 5" key="1">
    <citation type="submission" date="2022-07" db="EMBL/GenBank/DDBJ databases">
        <title>Methylomonas rivi sp. nov., Methylomonas rosea sp. nov., Methylomonas aureus sp. nov. and Methylomonas subterranea sp. nov., four novel methanotrophs isolated from a freshwater creek and the deep terrestrial subsurface.</title>
        <authorList>
            <person name="Abin C."/>
            <person name="Sankaranarayanan K."/>
            <person name="Garner C."/>
            <person name="Sindelar R."/>
            <person name="Kotary K."/>
            <person name="Garner R."/>
            <person name="Barclay S."/>
            <person name="Lawson P."/>
            <person name="Krumholz L."/>
        </authorList>
    </citation>
    <scope>NUCLEOTIDE SEQUENCE [LARGE SCALE GENOMIC DNA]</scope>
    <source>
        <strain evidence="4 5">SURF-2</strain>
    </source>
</reference>
<organism evidence="4 5">
    <name type="scientific">Methylomonas subterranea</name>
    <dbReference type="NCBI Taxonomy" id="2952225"/>
    <lineage>
        <taxon>Bacteria</taxon>
        <taxon>Pseudomonadati</taxon>
        <taxon>Pseudomonadota</taxon>
        <taxon>Gammaproteobacteria</taxon>
        <taxon>Methylococcales</taxon>
        <taxon>Methylococcaceae</taxon>
        <taxon>Methylomonas</taxon>
    </lineage>
</organism>
<dbReference type="CDD" id="cd02440">
    <property type="entry name" value="AdoMet_MTases"/>
    <property type="match status" value="1"/>
</dbReference>
<feature type="repeat" description="TPR" evidence="3">
    <location>
        <begin position="121"/>
        <end position="154"/>
    </location>
</feature>
<dbReference type="RefSeq" id="WP_256603286.1">
    <property type="nucleotide sequence ID" value="NZ_JANIBJ010000028.1"/>
</dbReference>
<dbReference type="EMBL" id="JANIBJ010000028">
    <property type="protein sequence ID" value="MCQ8105343.1"/>
    <property type="molecule type" value="Genomic_DNA"/>
</dbReference>
<dbReference type="Gene3D" id="1.25.40.10">
    <property type="entry name" value="Tetratricopeptide repeat domain"/>
    <property type="match status" value="3"/>
</dbReference>
<accession>A0ABT1TIP9</accession>
<feature type="repeat" description="TPR" evidence="3">
    <location>
        <begin position="87"/>
        <end position="120"/>
    </location>
</feature>
<dbReference type="InterPro" id="IPR011990">
    <property type="entry name" value="TPR-like_helical_dom_sf"/>
</dbReference>
<evidence type="ECO:0000313" key="4">
    <source>
        <dbReference type="EMBL" id="MCQ8105343.1"/>
    </source>
</evidence>
<dbReference type="Pfam" id="PF13489">
    <property type="entry name" value="Methyltransf_23"/>
    <property type="match status" value="1"/>
</dbReference>
<evidence type="ECO:0000256" key="2">
    <source>
        <dbReference type="ARBA" id="ARBA00022803"/>
    </source>
</evidence>
<protein>
    <submittedName>
        <fullName evidence="4">Tetratricopeptide repeat protein</fullName>
    </submittedName>
</protein>
<gene>
    <name evidence="4" type="ORF">NP590_14605</name>
</gene>
<dbReference type="PROSITE" id="PS50005">
    <property type="entry name" value="TPR"/>
    <property type="match status" value="3"/>
</dbReference>
<sequence length="449" mass="50548">MAADMNLPTGRVVQQNMSLDEAFQFAVYLHQANQLESAERIYRQLLEILPNDADLLHFFGMLRNQLGFAEEGLEWIKKALLAEPNYIDAENSLGNIYLQVGQSELAERHFRRTLELNPQFAAANANLGIALKDQGRAEEAEEFLLKAIAVEPEVAHHYQNLANVYRNLQRYGEAVSLYQKAISMHPADAMAYQRLTRTFYLMGKLDCCIEVLKQWLAFDPDNPTALHLLAAYTRNNMPSRASDDYVRETFDRFAASFDNILKTLDYQAPTLVHQALQGIAPQADWKLLDAGCGTGLCGTLVRPLVGYLVGVDLSAKMLVKARTRNVYDALHEAELTGFFSQTAALFDVITCVDTFCYFGDLSEAVTASVSALKPNGWFIFTLEELRQTEVGADYQLNVQGRYAHAETYVRRILREAGYRIHRMDSAVLRNEFTEQVFGLVVTARLMSGA</sequence>
<dbReference type="PANTHER" id="PTHR44943">
    <property type="entry name" value="CELLULOSE SYNTHASE OPERON PROTEIN C"/>
    <property type="match status" value="1"/>
</dbReference>
<dbReference type="PANTHER" id="PTHR44943:SF8">
    <property type="entry name" value="TPR REPEAT-CONTAINING PROTEIN MJ0263"/>
    <property type="match status" value="1"/>
</dbReference>
<evidence type="ECO:0000313" key="5">
    <source>
        <dbReference type="Proteomes" id="UP001524499"/>
    </source>
</evidence>
<dbReference type="InterPro" id="IPR051685">
    <property type="entry name" value="Ycf3/AcsC/BcsC/TPR_MFPF"/>
</dbReference>
<dbReference type="Proteomes" id="UP001524499">
    <property type="component" value="Unassembled WGS sequence"/>
</dbReference>
<dbReference type="Gene3D" id="3.40.50.150">
    <property type="entry name" value="Vaccinia Virus protein VP39"/>
    <property type="match status" value="1"/>
</dbReference>
<keyword evidence="5" id="KW-1185">Reference proteome</keyword>
<dbReference type="SUPFAM" id="SSF53335">
    <property type="entry name" value="S-adenosyl-L-methionine-dependent methyltransferases"/>
    <property type="match status" value="1"/>
</dbReference>
<dbReference type="SUPFAM" id="SSF48452">
    <property type="entry name" value="TPR-like"/>
    <property type="match status" value="1"/>
</dbReference>
<keyword evidence="1" id="KW-0677">Repeat</keyword>
<dbReference type="PROSITE" id="PS50293">
    <property type="entry name" value="TPR_REGION"/>
    <property type="match status" value="1"/>
</dbReference>
<evidence type="ECO:0000256" key="1">
    <source>
        <dbReference type="ARBA" id="ARBA00022737"/>
    </source>
</evidence>
<feature type="repeat" description="TPR" evidence="3">
    <location>
        <begin position="155"/>
        <end position="188"/>
    </location>
</feature>
<keyword evidence="2 3" id="KW-0802">TPR repeat</keyword>
<proteinExistence type="predicted"/>
<dbReference type="SMART" id="SM00028">
    <property type="entry name" value="TPR"/>
    <property type="match status" value="6"/>
</dbReference>